<name>A0ABQ5C3W1_9ASTR</name>
<dbReference type="Proteomes" id="UP001151760">
    <property type="component" value="Unassembled WGS sequence"/>
</dbReference>
<evidence type="ECO:0000313" key="2">
    <source>
        <dbReference type="Proteomes" id="UP001151760"/>
    </source>
</evidence>
<dbReference type="InterPro" id="IPR008954">
    <property type="entry name" value="Moesin_tail_sf"/>
</dbReference>
<reference evidence="1" key="2">
    <citation type="submission" date="2022-01" db="EMBL/GenBank/DDBJ databases">
        <authorList>
            <person name="Yamashiro T."/>
            <person name="Shiraishi A."/>
            <person name="Satake H."/>
            <person name="Nakayama K."/>
        </authorList>
    </citation>
    <scope>NUCLEOTIDE SEQUENCE</scope>
</reference>
<evidence type="ECO:0000313" key="1">
    <source>
        <dbReference type="EMBL" id="GJT21082.1"/>
    </source>
</evidence>
<organism evidence="1 2">
    <name type="scientific">Tanacetum coccineum</name>
    <dbReference type="NCBI Taxonomy" id="301880"/>
    <lineage>
        <taxon>Eukaryota</taxon>
        <taxon>Viridiplantae</taxon>
        <taxon>Streptophyta</taxon>
        <taxon>Embryophyta</taxon>
        <taxon>Tracheophyta</taxon>
        <taxon>Spermatophyta</taxon>
        <taxon>Magnoliopsida</taxon>
        <taxon>eudicotyledons</taxon>
        <taxon>Gunneridae</taxon>
        <taxon>Pentapetalae</taxon>
        <taxon>asterids</taxon>
        <taxon>campanulids</taxon>
        <taxon>Asterales</taxon>
        <taxon>Asteraceae</taxon>
        <taxon>Asteroideae</taxon>
        <taxon>Anthemideae</taxon>
        <taxon>Anthemidinae</taxon>
        <taxon>Tanacetum</taxon>
    </lineage>
</organism>
<dbReference type="PANTHER" id="PTHR35317:SF41">
    <property type="entry name" value="RNA-DIRECTED DNA POLYMERASE"/>
    <property type="match status" value="1"/>
</dbReference>
<dbReference type="EMBL" id="BQNB010013860">
    <property type="protein sequence ID" value="GJT21082.1"/>
    <property type="molecule type" value="Genomic_DNA"/>
</dbReference>
<dbReference type="PANTHER" id="PTHR35317">
    <property type="entry name" value="OS04G0629600 PROTEIN"/>
    <property type="match status" value="1"/>
</dbReference>
<gene>
    <name evidence="1" type="ORF">Tco_0891019</name>
</gene>
<dbReference type="SUPFAM" id="SSF48678">
    <property type="entry name" value="Moesin tail domain"/>
    <property type="match status" value="1"/>
</dbReference>
<feature type="non-terminal residue" evidence="1">
    <location>
        <position position="182"/>
    </location>
</feature>
<proteinExistence type="predicted"/>
<protein>
    <submittedName>
        <fullName evidence="1">Zinc finger, CCHC-type containing protein</fullName>
    </submittedName>
</protein>
<accession>A0ABQ5C3W1</accession>
<reference evidence="1" key="1">
    <citation type="journal article" date="2022" name="Int. J. Mol. Sci.">
        <title>Draft Genome of Tanacetum Coccineum: Genomic Comparison of Closely Related Tanacetum-Family Plants.</title>
        <authorList>
            <person name="Yamashiro T."/>
            <person name="Shiraishi A."/>
            <person name="Nakayama K."/>
            <person name="Satake H."/>
        </authorList>
    </citation>
    <scope>NUCLEOTIDE SEQUENCE</scope>
</reference>
<dbReference type="Pfam" id="PF14223">
    <property type="entry name" value="Retrotran_gag_2"/>
    <property type="match status" value="1"/>
</dbReference>
<comment type="caution">
    <text evidence="1">The sequence shown here is derived from an EMBL/GenBank/DDBJ whole genome shotgun (WGS) entry which is preliminary data.</text>
</comment>
<sequence length="182" mass="20592">MKDTSGTLTIREQGSNASLQCPKLTETNYTSWSILVETVLRAYGLWESIDPVTGATVDEKKNYTTKAIIFQTLPEDILLQVAKHKDAKDVWESIRVRYLGADRVQKARLQTLRSELEMLKMKENETINDFSGKIGSIMAKFKSLGSRLDEEVAVRKLLNSAPKKYLPIIASIEQYSEIETMS</sequence>
<keyword evidence="2" id="KW-1185">Reference proteome</keyword>